<gene>
    <name evidence="1" type="ORF">QEZ52_09085</name>
</gene>
<dbReference type="InterPro" id="IPR007375">
    <property type="entry name" value="SoxG"/>
</dbReference>
<evidence type="ECO:0000313" key="1">
    <source>
        <dbReference type="EMBL" id="WZK90682.1"/>
    </source>
</evidence>
<dbReference type="InterPro" id="IPR027266">
    <property type="entry name" value="TrmE/GcvT-like"/>
</dbReference>
<dbReference type="Pfam" id="PF04268">
    <property type="entry name" value="SoxG"/>
    <property type="match status" value="1"/>
</dbReference>
<dbReference type="SUPFAM" id="SSF103025">
    <property type="entry name" value="Folate-binding domain"/>
    <property type="match status" value="1"/>
</dbReference>
<protein>
    <submittedName>
        <fullName evidence="1">Sarcosine oxidase subunit gamma family protein</fullName>
    </submittedName>
</protein>
<dbReference type="RefSeq" id="WP_406649639.1">
    <property type="nucleotide sequence ID" value="NZ_CP123584.1"/>
</dbReference>
<dbReference type="Gene3D" id="3.30.70.1520">
    <property type="entry name" value="Heterotetrameric sarcosine oxidase"/>
    <property type="match status" value="1"/>
</dbReference>
<organism evidence="1 2">
    <name type="scientific">Aliisedimentitalea scapharcae</name>
    <dbReference type="NCBI Taxonomy" id="1524259"/>
    <lineage>
        <taxon>Bacteria</taxon>
        <taxon>Pseudomonadati</taxon>
        <taxon>Pseudomonadota</taxon>
        <taxon>Alphaproteobacteria</taxon>
        <taxon>Rhodobacterales</taxon>
        <taxon>Roseobacteraceae</taxon>
        <taxon>Aliisedimentitalea</taxon>
    </lineage>
</organism>
<reference evidence="1 2" key="1">
    <citation type="submission" date="2023-04" db="EMBL/GenBank/DDBJ databases">
        <title>Complete genome sequence of Alisedimentitalea scapharcae.</title>
        <authorList>
            <person name="Rong J.-C."/>
            <person name="Yi M.-L."/>
            <person name="Zhao Q."/>
        </authorList>
    </citation>
    <scope>NUCLEOTIDE SEQUENCE [LARGE SCALE GENOMIC DNA]</scope>
    <source>
        <strain evidence="1 2">KCTC 42119</strain>
    </source>
</reference>
<evidence type="ECO:0000313" key="2">
    <source>
        <dbReference type="Proteomes" id="UP001623232"/>
    </source>
</evidence>
<dbReference type="EMBL" id="CP123584">
    <property type="protein sequence ID" value="WZK90682.1"/>
    <property type="molecule type" value="Genomic_DNA"/>
</dbReference>
<keyword evidence="2" id="KW-1185">Reference proteome</keyword>
<dbReference type="Proteomes" id="UP001623232">
    <property type="component" value="Chromosome"/>
</dbReference>
<dbReference type="Gene3D" id="3.30.1360.120">
    <property type="entry name" value="Probable tRNA modification gtpase trme, domain 1"/>
    <property type="match status" value="1"/>
</dbReference>
<accession>A0ABZ2XZ73</accession>
<sequence length="188" mass="19333">MSNLASVLNGASFNGLAKVDEAGLFGMITLRGDLGSAKVAAAVKGATGQDVPGVRQINGDLAGGVAWMSTDELLVLVPYADVTAKLADMLTALEGEHALAVNVSDARAVFRVSGASAREVMGKIAPVDFSAAAFGPGDFRRSRLAQVAGAFWLDSEDSFAIVCFRSTGDYVFNLLSAAANPKSAVGVY</sequence>
<proteinExistence type="predicted"/>
<name>A0ABZ2XZ73_9RHOB</name>